<comment type="caution">
    <text evidence="3">The sequence shown here is derived from an EMBL/GenBank/DDBJ whole genome shotgun (WGS) entry which is preliminary data.</text>
</comment>
<name>G2E6N4_9GAMM</name>
<organism evidence="3 4">
    <name type="scientific">Thiorhodococcus drewsii AZ1</name>
    <dbReference type="NCBI Taxonomy" id="765913"/>
    <lineage>
        <taxon>Bacteria</taxon>
        <taxon>Pseudomonadati</taxon>
        <taxon>Pseudomonadota</taxon>
        <taxon>Gammaproteobacteria</taxon>
        <taxon>Chromatiales</taxon>
        <taxon>Chromatiaceae</taxon>
        <taxon>Thiorhodococcus</taxon>
    </lineage>
</organism>
<dbReference type="Pfam" id="PF09851">
    <property type="entry name" value="SHOCT"/>
    <property type="match status" value="1"/>
</dbReference>
<dbReference type="PATRIC" id="fig|765913.3.peg.4017"/>
<keyword evidence="4" id="KW-1185">Reference proteome</keyword>
<dbReference type="eggNOG" id="ENOG502ZA0Y">
    <property type="taxonomic scope" value="Bacteria"/>
</dbReference>
<evidence type="ECO:0000256" key="1">
    <source>
        <dbReference type="SAM" id="MobiDB-lite"/>
    </source>
</evidence>
<feature type="domain" description="SHOCT" evidence="2">
    <location>
        <begin position="241"/>
        <end position="267"/>
    </location>
</feature>
<evidence type="ECO:0000313" key="4">
    <source>
        <dbReference type="Proteomes" id="UP000004200"/>
    </source>
</evidence>
<reference evidence="3 4" key="1">
    <citation type="submission" date="2011-06" db="EMBL/GenBank/DDBJ databases">
        <title>The draft genome of Thiorhodococcus drewsii AZ1.</title>
        <authorList>
            <consortium name="US DOE Joint Genome Institute (JGI-PGF)"/>
            <person name="Lucas S."/>
            <person name="Han J."/>
            <person name="Lapidus A."/>
            <person name="Cheng J.-F."/>
            <person name="Goodwin L."/>
            <person name="Pitluck S."/>
            <person name="Peters L."/>
            <person name="Land M.L."/>
            <person name="Hauser L."/>
            <person name="Vogl K."/>
            <person name="Liu Z."/>
            <person name="Imhoff J."/>
            <person name="Thiel V."/>
            <person name="Frigaard N.-U."/>
            <person name="Bryant D.A."/>
            <person name="Woyke T.J."/>
        </authorList>
    </citation>
    <scope>NUCLEOTIDE SEQUENCE [LARGE SCALE GENOMIC DNA]</scope>
    <source>
        <strain evidence="3 4">AZ1</strain>
    </source>
</reference>
<proteinExistence type="predicted"/>
<dbReference type="OrthoDB" id="1778949at2"/>
<dbReference type="STRING" id="765913.ThidrDRAFT_3947"/>
<dbReference type="AlphaFoldDB" id="G2E6N4"/>
<dbReference type="RefSeq" id="WP_007042660.1">
    <property type="nucleotide sequence ID" value="NZ_AFWT01000042.1"/>
</dbReference>
<gene>
    <name evidence="3" type="ORF">ThidrDRAFT_3947</name>
</gene>
<protein>
    <recommendedName>
        <fullName evidence="2">SHOCT domain-containing protein</fullName>
    </recommendedName>
</protein>
<accession>G2E6N4</accession>
<dbReference type="EMBL" id="AFWT01000042">
    <property type="protein sequence ID" value="EGV28244.1"/>
    <property type="molecule type" value="Genomic_DNA"/>
</dbReference>
<feature type="region of interest" description="Disordered" evidence="1">
    <location>
        <begin position="95"/>
        <end position="119"/>
    </location>
</feature>
<evidence type="ECO:0000313" key="3">
    <source>
        <dbReference type="EMBL" id="EGV28244.1"/>
    </source>
</evidence>
<sequence>MQQLTPEGQVIVAGLSQRYGFSPDAVTHMLFAVVNGNGSMAQFSHPEFGGSGQWMQGGMLMLGDMFNHSLKGRVDALCGELSAILANQPGLLRSGSFQSQSQSGSGQQHQGSGAPMGESSLFVPDPSANWWPSELGAPNATGSQNEMRYAYFANARRLAVQSCGQVWVYDTLDHQIGGFSQQQGMGGSILFSSQYGTVNLASLPVVSIDGRPAAPPQAEPVGSSAPAAGAASGAESDIFSAIERLADLRSRGILSDDEFSQKKAELLSRL</sequence>
<dbReference type="InterPro" id="IPR018649">
    <property type="entry name" value="SHOCT"/>
</dbReference>
<feature type="compositionally biased region" description="Low complexity" evidence="1">
    <location>
        <begin position="95"/>
        <end position="113"/>
    </location>
</feature>
<dbReference type="Proteomes" id="UP000004200">
    <property type="component" value="Unassembled WGS sequence"/>
</dbReference>
<evidence type="ECO:0000259" key="2">
    <source>
        <dbReference type="Pfam" id="PF09851"/>
    </source>
</evidence>